<dbReference type="EnsemblPlants" id="novel_model_6200_5bd9a17a">
    <property type="protein sequence ID" value="cds.novel_model_6200_5bd9a17a"/>
    <property type="gene ID" value="novel_gene_3215_5bd9a17a"/>
</dbReference>
<evidence type="ECO:0000313" key="2">
    <source>
        <dbReference type="Proteomes" id="UP000596661"/>
    </source>
</evidence>
<reference evidence="1" key="2">
    <citation type="submission" date="2021-03" db="UniProtKB">
        <authorList>
            <consortium name="EnsemblPlants"/>
        </authorList>
    </citation>
    <scope>IDENTIFICATION</scope>
</reference>
<sequence length="41" mass="5004">MQQSSNKIDTYEIFELFNSVCKFKQVDMLFSKYMGFHLYEI</sequence>
<organism evidence="1 2">
    <name type="scientific">Cannabis sativa</name>
    <name type="common">Hemp</name>
    <name type="synonym">Marijuana</name>
    <dbReference type="NCBI Taxonomy" id="3483"/>
    <lineage>
        <taxon>Eukaryota</taxon>
        <taxon>Viridiplantae</taxon>
        <taxon>Streptophyta</taxon>
        <taxon>Embryophyta</taxon>
        <taxon>Tracheophyta</taxon>
        <taxon>Spermatophyta</taxon>
        <taxon>Magnoliopsida</taxon>
        <taxon>eudicotyledons</taxon>
        <taxon>Gunneridae</taxon>
        <taxon>Pentapetalae</taxon>
        <taxon>rosids</taxon>
        <taxon>fabids</taxon>
        <taxon>Rosales</taxon>
        <taxon>Cannabaceae</taxon>
        <taxon>Cannabis</taxon>
    </lineage>
</organism>
<dbReference type="Gramene" id="novel_model_6200_5bd9a17a">
    <property type="protein sequence ID" value="cds.novel_model_6200_5bd9a17a"/>
    <property type="gene ID" value="novel_gene_3215_5bd9a17a"/>
</dbReference>
<proteinExistence type="predicted"/>
<dbReference type="EMBL" id="UZAU01000692">
    <property type="status" value="NOT_ANNOTATED_CDS"/>
    <property type="molecule type" value="Genomic_DNA"/>
</dbReference>
<dbReference type="AlphaFoldDB" id="A0A803R822"/>
<reference evidence="1" key="1">
    <citation type="submission" date="2018-11" db="EMBL/GenBank/DDBJ databases">
        <authorList>
            <person name="Grassa J C."/>
        </authorList>
    </citation>
    <scope>NUCLEOTIDE SEQUENCE [LARGE SCALE GENOMIC DNA]</scope>
</reference>
<keyword evidence="2" id="KW-1185">Reference proteome</keyword>
<protein>
    <submittedName>
        <fullName evidence="1">Uncharacterized protein</fullName>
    </submittedName>
</protein>
<evidence type="ECO:0000313" key="1">
    <source>
        <dbReference type="EnsemblPlants" id="cds.novel_model_6200_5bd9a17a"/>
    </source>
</evidence>
<dbReference type="Proteomes" id="UP000596661">
    <property type="component" value="Chromosome 8"/>
</dbReference>
<accession>A0A803R822</accession>
<name>A0A803R822_CANSA</name>